<gene>
    <name evidence="2" type="ORF">KL86PLE_90666</name>
</gene>
<dbReference type="AlphaFoldDB" id="A0A212LQW7"/>
<dbReference type="EMBL" id="FMJD01000013">
    <property type="protein sequence ID" value="SCM79840.1"/>
    <property type="molecule type" value="Genomic_DNA"/>
</dbReference>
<sequence length="57" mass="6275">MVVRVEAVIGASVTRLVRCVQISVKRIRTLRIDGRSTEGVEAKSPRREPGALEESGR</sequence>
<evidence type="ECO:0000313" key="2">
    <source>
        <dbReference type="EMBL" id="SCM79840.1"/>
    </source>
</evidence>
<reference evidence="2" key="1">
    <citation type="submission" date="2016-08" db="EMBL/GenBank/DDBJ databases">
        <authorList>
            <person name="Seilhamer J.J."/>
        </authorList>
    </citation>
    <scope>NUCLEOTIDE SEQUENCE</scope>
    <source>
        <strain evidence="2">86</strain>
    </source>
</reference>
<evidence type="ECO:0000256" key="1">
    <source>
        <dbReference type="SAM" id="MobiDB-lite"/>
    </source>
</evidence>
<proteinExistence type="predicted"/>
<organism evidence="2">
    <name type="scientific">uncultured Pleomorphomonas sp</name>
    <dbReference type="NCBI Taxonomy" id="442121"/>
    <lineage>
        <taxon>Bacteria</taxon>
        <taxon>Pseudomonadati</taxon>
        <taxon>Pseudomonadota</taxon>
        <taxon>Alphaproteobacteria</taxon>
        <taxon>Hyphomicrobiales</taxon>
        <taxon>Pleomorphomonadaceae</taxon>
        <taxon>Pleomorphomonas</taxon>
        <taxon>environmental samples</taxon>
    </lineage>
</organism>
<name>A0A212LQW7_9HYPH</name>
<accession>A0A212LQW7</accession>
<protein>
    <submittedName>
        <fullName evidence="2">Uncharacterized protein</fullName>
    </submittedName>
</protein>
<feature type="region of interest" description="Disordered" evidence="1">
    <location>
        <begin position="35"/>
        <end position="57"/>
    </location>
</feature>